<evidence type="ECO:0000313" key="1">
    <source>
        <dbReference type="EMBL" id="KKK59689.1"/>
    </source>
</evidence>
<protein>
    <recommendedName>
        <fullName evidence="2">FAD:protein FMN transferase</fullName>
    </recommendedName>
</protein>
<dbReference type="Gene3D" id="3.10.520.10">
    <property type="entry name" value="ApbE-like domains"/>
    <property type="match status" value="1"/>
</dbReference>
<accession>A0A0F8YZZ7</accession>
<dbReference type="AlphaFoldDB" id="A0A0F8YZZ7"/>
<dbReference type="SUPFAM" id="SSF143631">
    <property type="entry name" value="ApbE-like"/>
    <property type="match status" value="1"/>
</dbReference>
<name>A0A0F8YZZ7_9ZZZZ</name>
<organism evidence="1">
    <name type="scientific">marine sediment metagenome</name>
    <dbReference type="NCBI Taxonomy" id="412755"/>
    <lineage>
        <taxon>unclassified sequences</taxon>
        <taxon>metagenomes</taxon>
        <taxon>ecological metagenomes</taxon>
    </lineage>
</organism>
<feature type="non-terminal residue" evidence="1">
    <location>
        <position position="252"/>
    </location>
</feature>
<evidence type="ECO:0008006" key="2">
    <source>
        <dbReference type="Google" id="ProtNLM"/>
    </source>
</evidence>
<gene>
    <name evidence="1" type="ORF">LCGC14_3031890</name>
</gene>
<comment type="caution">
    <text evidence="1">The sequence shown here is derived from an EMBL/GenBank/DDBJ whole genome shotgun (WGS) entry which is preliminary data.</text>
</comment>
<reference evidence="1" key="1">
    <citation type="journal article" date="2015" name="Nature">
        <title>Complex archaea that bridge the gap between prokaryotes and eukaryotes.</title>
        <authorList>
            <person name="Spang A."/>
            <person name="Saw J.H."/>
            <person name="Jorgensen S.L."/>
            <person name="Zaremba-Niedzwiedzka K."/>
            <person name="Martijn J."/>
            <person name="Lind A.E."/>
            <person name="van Eijk R."/>
            <person name="Schleper C."/>
            <person name="Guy L."/>
            <person name="Ettema T.J."/>
        </authorList>
    </citation>
    <scope>NUCLEOTIDE SEQUENCE</scope>
</reference>
<dbReference type="InterPro" id="IPR003374">
    <property type="entry name" value="ApbE-like_sf"/>
</dbReference>
<proteinExistence type="predicted"/>
<dbReference type="EMBL" id="LAZR01063343">
    <property type="protein sequence ID" value="KKK59689.1"/>
    <property type="molecule type" value="Genomic_DNA"/>
</dbReference>
<sequence length="252" mass="27036">MPYQQSISRLEGGDVVAEFGPMRLVISAFVGKVPQQQMSVRAAEESFTYLERLTRLKKFLGKRFPRMPADLKDPIAIKMIRSVQAVGNQNLTPMAAVAGTIADAVADFLYNRGMTKVVVDNGGDVAVRLEREASVTVGIRQEIDKQEISNVLSLDSRSSSWGVTTSGLGGRSLTRGIASAAAVIARNASLADAAATDVANASYIEDPHVIQVPSEEIDPNTDIPGLNVTIKVGPLNEDKKSLSISRAIKRAE</sequence>